<name>A0A0B4EWB6_METAF</name>
<reference evidence="4 5" key="1">
    <citation type="journal article" date="2014" name="Proc. Natl. Acad. Sci. U.S.A.">
        <title>Trajectory and genomic determinants of fungal-pathogen speciation and host adaptation.</title>
        <authorList>
            <person name="Hu X."/>
            <person name="Xiao G."/>
            <person name="Zheng P."/>
            <person name="Shang Y."/>
            <person name="Su Y."/>
            <person name="Zhang X."/>
            <person name="Liu X."/>
            <person name="Zhan S."/>
            <person name="St Leger R.J."/>
            <person name="Wang C."/>
        </authorList>
    </citation>
    <scope>NUCLEOTIDE SEQUENCE [LARGE SCALE GENOMIC DNA]</scope>
    <source>
        <strain evidence="4 5">ARSEF 549</strain>
    </source>
</reference>
<evidence type="ECO:0000256" key="2">
    <source>
        <dbReference type="SAM" id="Phobius"/>
    </source>
</evidence>
<proteinExistence type="predicted"/>
<keyword evidence="2" id="KW-1133">Transmembrane helix</keyword>
<feature type="region of interest" description="Disordered" evidence="1">
    <location>
        <begin position="370"/>
        <end position="431"/>
    </location>
</feature>
<evidence type="ECO:0000313" key="4">
    <source>
        <dbReference type="EMBL" id="KID60002.1"/>
    </source>
</evidence>
<protein>
    <recommendedName>
        <fullName evidence="6">LPXTG-domain-containing protein</fullName>
    </recommendedName>
</protein>
<comment type="caution">
    <text evidence="4">The sequence shown here is derived from an EMBL/GenBank/DDBJ whole genome shotgun (WGS) entry which is preliminary data.</text>
</comment>
<keyword evidence="5" id="KW-1185">Reference proteome</keyword>
<dbReference type="HOGENOM" id="CLU_031222_3_1_1"/>
<feature type="non-terminal residue" evidence="4">
    <location>
        <position position="1"/>
    </location>
</feature>
<accession>A0A0B4EWB6</accession>
<evidence type="ECO:0000313" key="5">
    <source>
        <dbReference type="Proteomes" id="UP000031186"/>
    </source>
</evidence>
<keyword evidence="2" id="KW-0812">Transmembrane</keyword>
<evidence type="ECO:0008006" key="6">
    <source>
        <dbReference type="Google" id="ProtNLM"/>
    </source>
</evidence>
<keyword evidence="2" id="KW-0472">Membrane</keyword>
<keyword evidence="3" id="KW-0732">Signal</keyword>
<dbReference type="OrthoDB" id="5426678at2759"/>
<sequence>MELPTVTLLLLAIAGLTTALEVTPGSRCAVECLDSPGGNDFSASDSTTTVDDISCKDLDYSTTDAGIKFRKCLDCLQHSKKVDKTESDLKWYICTAQVSGTPCAWRMSSKTDRQVADNLRYTLTTCMYAAPKAVKNGTVASQCNIDKACMAMKEPLIEPGFNANPNTTWDYCTANNGAFMGPNLSPCISCLQATEGEAYLSNCKTRKTIPVKPISPHKYQISNAPTVLAALEAGCKQAPEDGAILSLSGSVFTTSPINTTDPSANDQANQSSGSLSPSAIAGIAIGVFLIFLLAAALLVVHFRRERSWNEWEQSCYYSNFPPPAAYTEQPMSQAYRRYYTGNAFSEKAHPAQPNSSGEYYDRVEAELAASARQNKQANSAPHSHVSSSPTIHNQDETLPASSVCRSRSFGHVTPARTPSPPAETHTHRRSNTPDSFAVQAYLNAAEDSARLAARKSLHPTSYAPEPQSKRTTAISTPYLPCMPKLRIPKIFINREGPRDVRQMQISPPLMTHDPRFHDIPMSGPVAMSRDRAPPPLVNAARQDGYIEVPLRSGKSTLYGY</sequence>
<feature type="chain" id="PRO_5002103475" description="LPXTG-domain-containing protein" evidence="3">
    <location>
        <begin position="20"/>
        <end position="560"/>
    </location>
</feature>
<gene>
    <name evidence="4" type="ORF">MAN_10252</name>
</gene>
<dbReference type="AlphaFoldDB" id="A0A0B4EWB6"/>
<dbReference type="VEuPathDB" id="FungiDB:MAN_10252"/>
<feature type="transmembrane region" description="Helical" evidence="2">
    <location>
        <begin position="279"/>
        <end position="300"/>
    </location>
</feature>
<feature type="compositionally biased region" description="Polar residues" evidence="1">
    <location>
        <begin position="371"/>
        <end position="392"/>
    </location>
</feature>
<evidence type="ECO:0000256" key="3">
    <source>
        <dbReference type="SAM" id="SignalP"/>
    </source>
</evidence>
<feature type="signal peptide" evidence="3">
    <location>
        <begin position="1"/>
        <end position="19"/>
    </location>
</feature>
<dbReference type="EMBL" id="AZNF01000022">
    <property type="protein sequence ID" value="KID60002.1"/>
    <property type="molecule type" value="Genomic_DNA"/>
</dbReference>
<dbReference type="Proteomes" id="UP000031186">
    <property type="component" value="Unassembled WGS sequence"/>
</dbReference>
<evidence type="ECO:0000256" key="1">
    <source>
        <dbReference type="SAM" id="MobiDB-lite"/>
    </source>
</evidence>
<organism evidence="4 5">
    <name type="scientific">Metarhizium anisopliae (strain ARSEF 549)</name>
    <dbReference type="NCBI Taxonomy" id="3151832"/>
    <lineage>
        <taxon>Eukaryota</taxon>
        <taxon>Fungi</taxon>
        <taxon>Dikarya</taxon>
        <taxon>Ascomycota</taxon>
        <taxon>Pezizomycotina</taxon>
        <taxon>Sordariomycetes</taxon>
        <taxon>Hypocreomycetidae</taxon>
        <taxon>Hypocreales</taxon>
        <taxon>Clavicipitaceae</taxon>
        <taxon>Metarhizium</taxon>
    </lineage>
</organism>